<dbReference type="PROSITE" id="PS00107">
    <property type="entry name" value="PROTEIN_KINASE_ATP"/>
    <property type="match status" value="1"/>
</dbReference>
<dbReference type="PANTHER" id="PTHR43289">
    <property type="entry name" value="MITOGEN-ACTIVATED PROTEIN KINASE KINASE KINASE 20-RELATED"/>
    <property type="match status" value="1"/>
</dbReference>
<evidence type="ECO:0000256" key="2">
    <source>
        <dbReference type="ARBA" id="ARBA00022527"/>
    </source>
</evidence>
<keyword evidence="12" id="KW-1185">Reference proteome</keyword>
<feature type="region of interest" description="Disordered" evidence="9">
    <location>
        <begin position="485"/>
        <end position="531"/>
    </location>
</feature>
<keyword evidence="2" id="KW-0723">Serine/threonine-protein kinase</keyword>
<dbReference type="PANTHER" id="PTHR43289:SF6">
    <property type="entry name" value="SERINE_THREONINE-PROTEIN KINASE NEKL-3"/>
    <property type="match status" value="1"/>
</dbReference>
<dbReference type="SUPFAM" id="SSF56112">
    <property type="entry name" value="Protein kinase-like (PK-like)"/>
    <property type="match status" value="1"/>
</dbReference>
<evidence type="ECO:0000313" key="12">
    <source>
        <dbReference type="Proteomes" id="UP000702209"/>
    </source>
</evidence>
<dbReference type="InterPro" id="IPR011009">
    <property type="entry name" value="Kinase-like_dom_sf"/>
</dbReference>
<feature type="region of interest" description="Disordered" evidence="9">
    <location>
        <begin position="296"/>
        <end position="323"/>
    </location>
</feature>
<comment type="caution">
    <text evidence="11">The sequence shown here is derived from an EMBL/GenBank/DDBJ whole genome shotgun (WGS) entry which is preliminary data.</text>
</comment>
<dbReference type="Gene3D" id="2.60.40.1240">
    <property type="match status" value="1"/>
</dbReference>
<evidence type="ECO:0000256" key="8">
    <source>
        <dbReference type="PROSITE-ProRule" id="PRU10141"/>
    </source>
</evidence>
<dbReference type="Gene3D" id="1.10.510.10">
    <property type="entry name" value="Transferase(Phosphotransferase) domain 1"/>
    <property type="match status" value="1"/>
</dbReference>
<dbReference type="InterPro" id="IPR000719">
    <property type="entry name" value="Prot_kinase_dom"/>
</dbReference>
<gene>
    <name evidence="11" type="ORF">IU459_22230</name>
</gene>
<dbReference type="Pfam" id="PF00069">
    <property type="entry name" value="Pkinase"/>
    <property type="match status" value="1"/>
</dbReference>
<evidence type="ECO:0000256" key="4">
    <source>
        <dbReference type="ARBA" id="ARBA00022729"/>
    </source>
</evidence>
<accession>A0ABS0CUF9</accession>
<organism evidence="11 12">
    <name type="scientific">Nocardia amamiensis</name>
    <dbReference type="NCBI Taxonomy" id="404578"/>
    <lineage>
        <taxon>Bacteria</taxon>
        <taxon>Bacillati</taxon>
        <taxon>Actinomycetota</taxon>
        <taxon>Actinomycetes</taxon>
        <taxon>Mycobacteriales</taxon>
        <taxon>Nocardiaceae</taxon>
        <taxon>Nocardia</taxon>
    </lineage>
</organism>
<dbReference type="EC" id="2.7.11.1" evidence="1"/>
<keyword evidence="4" id="KW-0732">Signal</keyword>
<dbReference type="SMART" id="SM00220">
    <property type="entry name" value="S_TKc"/>
    <property type="match status" value="1"/>
</dbReference>
<dbReference type="EMBL" id="JADLQX010000017">
    <property type="protein sequence ID" value="MBF6300241.1"/>
    <property type="molecule type" value="Genomic_DNA"/>
</dbReference>
<dbReference type="Pfam" id="PF11611">
    <property type="entry name" value="DUF4352"/>
    <property type="match status" value="1"/>
</dbReference>
<dbReference type="CDD" id="cd14014">
    <property type="entry name" value="STKc_PknB_like"/>
    <property type="match status" value="1"/>
</dbReference>
<sequence length="531" mass="54814">MSVRSISGSFGDYSLERLLGRGGMGEVWLARDRTGSPVALKVLSAAYSAAPGYRRRFEREARLGAQVRNSHIVPIRAFGEVDGHLFLEMAYIEGVDLATRLQSGALAPGEAVEVISQAAEALDAAHAEGLVHRDVKPGNILQHTSGFVYLIDFGIARAADGTALTATGLVVGTLGYMAPERFTGTVDARSDVYSLACVLYEALTGHPPYGNGDPAQQMRAHLMSAPPRASEAARDVPPALDAVIARGMAKEPDGRYASAGEFAAAARGALGLPTSAQPAPPVLDAAASHPPTRVMTIADSPPTSAHRPASRTPGPRGFSPTSIAHADSRRKAVLRRWVPVAAGAALVAAAALWLLGGIGSDPAPSTTTPEASATAWAGPPLPSGDAQPAEVGGAHDGNFAFTVTDVVSNAHTTGSAATGGTFTIVTLTVTNVSDGKQAFTIADQRLVTTDGRSVAPDAAATAGLNPSSDDFDQIDPGGTSTIRLAFDLSGKDEKKDDKKKNEKKSDRADAVPSHLVLHGSPSSPGVTLPIR</sequence>
<feature type="compositionally biased region" description="Basic and acidic residues" evidence="9">
    <location>
        <begin position="489"/>
        <end position="509"/>
    </location>
</feature>
<dbReference type="PROSITE" id="PS50011">
    <property type="entry name" value="PROTEIN_KINASE_DOM"/>
    <property type="match status" value="1"/>
</dbReference>
<keyword evidence="7 8" id="KW-0067">ATP-binding</keyword>
<dbReference type="Gene3D" id="3.30.200.20">
    <property type="entry name" value="Phosphorylase Kinase, domain 1"/>
    <property type="match status" value="1"/>
</dbReference>
<protein>
    <recommendedName>
        <fullName evidence="1">non-specific serine/threonine protein kinase</fullName>
        <ecNumber evidence="1">2.7.11.1</ecNumber>
    </recommendedName>
</protein>
<reference evidence="11 12" key="1">
    <citation type="submission" date="2020-10" db="EMBL/GenBank/DDBJ databases">
        <title>Identification of Nocardia species via Next-generation sequencing and recognition of intraspecies genetic diversity.</title>
        <authorList>
            <person name="Li P."/>
            <person name="Li P."/>
            <person name="Lu B."/>
        </authorList>
    </citation>
    <scope>NUCLEOTIDE SEQUENCE [LARGE SCALE GENOMIC DNA]</scope>
    <source>
        <strain evidence="11 12">BJ06-0157</strain>
    </source>
</reference>
<evidence type="ECO:0000256" key="9">
    <source>
        <dbReference type="SAM" id="MobiDB-lite"/>
    </source>
</evidence>
<evidence type="ECO:0000256" key="6">
    <source>
        <dbReference type="ARBA" id="ARBA00022777"/>
    </source>
</evidence>
<feature type="domain" description="Protein kinase" evidence="10">
    <location>
        <begin position="13"/>
        <end position="270"/>
    </location>
</feature>
<evidence type="ECO:0000256" key="7">
    <source>
        <dbReference type="ARBA" id="ARBA00022840"/>
    </source>
</evidence>
<keyword evidence="3" id="KW-0808">Transferase</keyword>
<keyword evidence="5 8" id="KW-0547">Nucleotide-binding</keyword>
<dbReference type="InterPro" id="IPR017441">
    <property type="entry name" value="Protein_kinase_ATP_BS"/>
</dbReference>
<proteinExistence type="predicted"/>
<dbReference type="InterPro" id="IPR029051">
    <property type="entry name" value="DUF4352"/>
</dbReference>
<dbReference type="RefSeq" id="WP_195131491.1">
    <property type="nucleotide sequence ID" value="NZ_JADLQX010000017.1"/>
</dbReference>
<feature type="compositionally biased region" description="Low complexity" evidence="9">
    <location>
        <begin position="363"/>
        <end position="375"/>
    </location>
</feature>
<evidence type="ECO:0000313" key="11">
    <source>
        <dbReference type="EMBL" id="MBF6300241.1"/>
    </source>
</evidence>
<dbReference type="Proteomes" id="UP000702209">
    <property type="component" value="Unassembled WGS sequence"/>
</dbReference>
<feature type="binding site" evidence="8">
    <location>
        <position position="41"/>
    </location>
    <ligand>
        <name>ATP</name>
        <dbReference type="ChEBI" id="CHEBI:30616"/>
    </ligand>
</feature>
<evidence type="ECO:0000256" key="1">
    <source>
        <dbReference type="ARBA" id="ARBA00012513"/>
    </source>
</evidence>
<evidence type="ECO:0000259" key="10">
    <source>
        <dbReference type="PROSITE" id="PS50011"/>
    </source>
</evidence>
<dbReference type="InterPro" id="IPR029050">
    <property type="entry name" value="Immunoprotect_excell_Ig-like"/>
</dbReference>
<name>A0ABS0CUF9_9NOCA</name>
<dbReference type="GO" id="GO:0016301">
    <property type="term" value="F:kinase activity"/>
    <property type="evidence" value="ECO:0007669"/>
    <property type="project" value="UniProtKB-KW"/>
</dbReference>
<feature type="region of interest" description="Disordered" evidence="9">
    <location>
        <begin position="363"/>
        <end position="393"/>
    </location>
</feature>
<evidence type="ECO:0000256" key="3">
    <source>
        <dbReference type="ARBA" id="ARBA00022679"/>
    </source>
</evidence>
<evidence type="ECO:0000256" key="5">
    <source>
        <dbReference type="ARBA" id="ARBA00022741"/>
    </source>
</evidence>
<keyword evidence="6 11" id="KW-0418">Kinase</keyword>